<evidence type="ECO:0000313" key="2">
    <source>
        <dbReference type="Proteomes" id="UP000654345"/>
    </source>
</evidence>
<evidence type="ECO:0000313" key="1">
    <source>
        <dbReference type="EMBL" id="GHO59006.1"/>
    </source>
</evidence>
<reference evidence="1 2" key="1">
    <citation type="journal article" date="2021" name="Int. J. Syst. Evol. Microbiol.">
        <title>Reticulibacter mediterranei gen. nov., sp. nov., within the new family Reticulibacteraceae fam. nov., and Ktedonospora formicarum gen. nov., sp. nov., Ktedonobacter robiniae sp. nov., Dictyobacter formicarum sp. nov. and Dictyobacter arantiisoli sp. nov., belonging to the class Ktedonobacteria.</title>
        <authorList>
            <person name="Yabe S."/>
            <person name="Zheng Y."/>
            <person name="Wang C.M."/>
            <person name="Sakai Y."/>
            <person name="Abe K."/>
            <person name="Yokota A."/>
            <person name="Donadio S."/>
            <person name="Cavaletti L."/>
            <person name="Monciardini P."/>
        </authorList>
    </citation>
    <scope>NUCLEOTIDE SEQUENCE [LARGE SCALE GENOMIC DNA]</scope>
    <source>
        <strain evidence="1 2">SOSP1-30</strain>
    </source>
</reference>
<accession>A0ABQ3V1I9</accession>
<dbReference type="EMBL" id="BNJG01000003">
    <property type="protein sequence ID" value="GHO59006.1"/>
    <property type="molecule type" value="Genomic_DNA"/>
</dbReference>
<protein>
    <submittedName>
        <fullName evidence="1">Uncharacterized protein</fullName>
    </submittedName>
</protein>
<name>A0ABQ3V1I9_9CHLR</name>
<sequence length="120" mass="13374">MTETEVAFNVGVTTYDHGNAFCLSLEEMHRGDLFFWNLVGDPHDIAVKVVLIRLVSYFPEIEVGSDREPSEWWEAALRCQKLFGVADLPPGSWGDRGKLGEDARRQLIALAISLPDALSV</sequence>
<gene>
    <name evidence="1" type="ORF">KSB_74810</name>
</gene>
<organism evidence="1 2">
    <name type="scientific">Ktedonobacter robiniae</name>
    <dbReference type="NCBI Taxonomy" id="2778365"/>
    <lineage>
        <taxon>Bacteria</taxon>
        <taxon>Bacillati</taxon>
        <taxon>Chloroflexota</taxon>
        <taxon>Ktedonobacteria</taxon>
        <taxon>Ktedonobacterales</taxon>
        <taxon>Ktedonobacteraceae</taxon>
        <taxon>Ktedonobacter</taxon>
    </lineage>
</organism>
<dbReference type="RefSeq" id="WP_236038832.1">
    <property type="nucleotide sequence ID" value="NZ_BNJG01000003.1"/>
</dbReference>
<keyword evidence="2" id="KW-1185">Reference proteome</keyword>
<comment type="caution">
    <text evidence="1">The sequence shown here is derived from an EMBL/GenBank/DDBJ whole genome shotgun (WGS) entry which is preliminary data.</text>
</comment>
<proteinExistence type="predicted"/>
<dbReference type="Proteomes" id="UP000654345">
    <property type="component" value="Unassembled WGS sequence"/>
</dbReference>